<dbReference type="EMBL" id="SAXA01000003">
    <property type="protein sequence ID" value="RXQ96066.1"/>
    <property type="molecule type" value="Genomic_DNA"/>
</dbReference>
<dbReference type="RefSeq" id="WP_129253305.1">
    <property type="nucleotide sequence ID" value="NZ_SAXA01000003.1"/>
</dbReference>
<dbReference type="GO" id="GO:0006313">
    <property type="term" value="P:DNA transposition"/>
    <property type="evidence" value="ECO:0007669"/>
    <property type="project" value="InterPro"/>
</dbReference>
<evidence type="ECO:0000313" key="2">
    <source>
        <dbReference type="Proteomes" id="UP000289703"/>
    </source>
</evidence>
<dbReference type="SUPFAM" id="SSF48295">
    <property type="entry name" value="TrpR-like"/>
    <property type="match status" value="1"/>
</dbReference>
<name>A0A4Q1JP88_9BACT</name>
<dbReference type="Proteomes" id="UP000289703">
    <property type="component" value="Unassembled WGS sequence"/>
</dbReference>
<dbReference type="GO" id="GO:0004803">
    <property type="term" value="F:transposase activity"/>
    <property type="evidence" value="ECO:0007669"/>
    <property type="project" value="InterPro"/>
</dbReference>
<organism evidence="1 2">
    <name type="scientific">Ancylomarina salipaludis</name>
    <dbReference type="NCBI Taxonomy" id="2501299"/>
    <lineage>
        <taxon>Bacteria</taxon>
        <taxon>Pseudomonadati</taxon>
        <taxon>Bacteroidota</taxon>
        <taxon>Bacteroidia</taxon>
        <taxon>Marinilabiliales</taxon>
        <taxon>Marinifilaceae</taxon>
        <taxon>Ancylomarina</taxon>
    </lineage>
</organism>
<dbReference type="GO" id="GO:0043565">
    <property type="term" value="F:sequence-specific DNA binding"/>
    <property type="evidence" value="ECO:0007669"/>
    <property type="project" value="InterPro"/>
</dbReference>
<evidence type="ECO:0000313" key="1">
    <source>
        <dbReference type="EMBL" id="RXQ96066.1"/>
    </source>
</evidence>
<reference evidence="1 2" key="1">
    <citation type="submission" date="2019-01" db="EMBL/GenBank/DDBJ databases">
        <title>Ancylomarina salipaludis sp. nov., isolated from a salt marsh.</title>
        <authorList>
            <person name="Yoon J.-H."/>
        </authorList>
    </citation>
    <scope>NUCLEOTIDE SEQUENCE [LARGE SCALE GENOMIC DNA]</scope>
    <source>
        <strain evidence="1 2">SHSM-M15</strain>
    </source>
</reference>
<dbReference type="AlphaFoldDB" id="A0A4Q1JP88"/>
<sequence length="42" mass="4916">MSRKHKYSKAFKLEAVQKVLQDYQSITMVSDTFGIHKSDLKK</sequence>
<gene>
    <name evidence="1" type="ORF">EO244_04280</name>
</gene>
<accession>A0A4Q1JP88</accession>
<keyword evidence="2" id="KW-1185">Reference proteome</keyword>
<dbReference type="OrthoDB" id="706721at2"/>
<protein>
    <submittedName>
        <fullName evidence="1">Transposase</fullName>
    </submittedName>
</protein>
<proteinExistence type="predicted"/>
<comment type="caution">
    <text evidence="1">The sequence shown here is derived from an EMBL/GenBank/DDBJ whole genome shotgun (WGS) entry which is preliminary data.</text>
</comment>
<dbReference type="InterPro" id="IPR010921">
    <property type="entry name" value="Trp_repressor/repl_initiator"/>
</dbReference>